<dbReference type="AlphaFoldDB" id="E4ZZV0"/>
<protein>
    <submittedName>
        <fullName evidence="1">Predicted protein</fullName>
    </submittedName>
</protein>
<name>E4ZZV0_LEPMJ</name>
<sequence length="48" mass="5302">MNLFAACRTEAFSDSVYKRPCRRGNPGAMTHQIVPSFTEYHGQGKGLA</sequence>
<dbReference type="VEuPathDB" id="FungiDB:LEMA_P099410.1"/>
<keyword evidence="2" id="KW-1185">Reference proteome</keyword>
<dbReference type="Proteomes" id="UP000002668">
    <property type="component" value="Genome"/>
</dbReference>
<dbReference type="HOGENOM" id="CLU_3160123_0_0_1"/>
<reference evidence="2" key="1">
    <citation type="journal article" date="2011" name="Nat. Commun.">
        <title>Effector diversification within compartments of the Leptosphaeria maculans genome affected by Repeat-Induced Point mutations.</title>
        <authorList>
            <person name="Rouxel T."/>
            <person name="Grandaubert J."/>
            <person name="Hane J.K."/>
            <person name="Hoede C."/>
            <person name="van de Wouw A.P."/>
            <person name="Couloux A."/>
            <person name="Dominguez V."/>
            <person name="Anthouard V."/>
            <person name="Bally P."/>
            <person name="Bourras S."/>
            <person name="Cozijnsen A.J."/>
            <person name="Ciuffetti L.M."/>
            <person name="Degrave A."/>
            <person name="Dilmaghani A."/>
            <person name="Duret L."/>
            <person name="Fudal I."/>
            <person name="Goodwin S.B."/>
            <person name="Gout L."/>
            <person name="Glaser N."/>
            <person name="Linglin J."/>
            <person name="Kema G.H.J."/>
            <person name="Lapalu N."/>
            <person name="Lawrence C.B."/>
            <person name="May K."/>
            <person name="Meyer M."/>
            <person name="Ollivier B."/>
            <person name="Poulain J."/>
            <person name="Schoch C.L."/>
            <person name="Simon A."/>
            <person name="Spatafora J.W."/>
            <person name="Stachowiak A."/>
            <person name="Turgeon B.G."/>
            <person name="Tyler B.M."/>
            <person name="Vincent D."/>
            <person name="Weissenbach J."/>
            <person name="Amselem J."/>
            <person name="Quesneville H."/>
            <person name="Oliver R.P."/>
            <person name="Wincker P."/>
            <person name="Balesdent M.-H."/>
            <person name="Howlett B.J."/>
        </authorList>
    </citation>
    <scope>NUCLEOTIDE SEQUENCE [LARGE SCALE GENOMIC DNA]</scope>
    <source>
        <strain evidence="2">JN3 / isolate v23.1.3 / race Av1-4-5-6-7-8</strain>
    </source>
</reference>
<organism evidence="2">
    <name type="scientific">Leptosphaeria maculans (strain JN3 / isolate v23.1.3 / race Av1-4-5-6-7-8)</name>
    <name type="common">Blackleg fungus</name>
    <name type="synonym">Phoma lingam</name>
    <dbReference type="NCBI Taxonomy" id="985895"/>
    <lineage>
        <taxon>Eukaryota</taxon>
        <taxon>Fungi</taxon>
        <taxon>Dikarya</taxon>
        <taxon>Ascomycota</taxon>
        <taxon>Pezizomycotina</taxon>
        <taxon>Dothideomycetes</taxon>
        <taxon>Pleosporomycetidae</taxon>
        <taxon>Pleosporales</taxon>
        <taxon>Pleosporineae</taxon>
        <taxon>Leptosphaeriaceae</taxon>
        <taxon>Plenodomus</taxon>
        <taxon>Plenodomus lingam/Leptosphaeria maculans species complex</taxon>
    </lineage>
</organism>
<gene>
    <name evidence="1" type="ORF">LEMA_P099410.1</name>
</gene>
<proteinExistence type="predicted"/>
<accession>E4ZZV0</accession>
<dbReference type="EMBL" id="FP929130">
    <property type="protein sequence ID" value="CBX96810.1"/>
    <property type="molecule type" value="Genomic_DNA"/>
</dbReference>
<evidence type="ECO:0000313" key="1">
    <source>
        <dbReference type="EMBL" id="CBX96810.1"/>
    </source>
</evidence>
<dbReference type="InParanoid" id="E4ZZV0"/>
<evidence type="ECO:0000313" key="2">
    <source>
        <dbReference type="Proteomes" id="UP000002668"/>
    </source>
</evidence>